<dbReference type="InterPro" id="IPR006311">
    <property type="entry name" value="TAT_signal"/>
</dbReference>
<evidence type="ECO:0000256" key="1">
    <source>
        <dbReference type="SAM" id="SignalP"/>
    </source>
</evidence>
<reference evidence="2" key="1">
    <citation type="submission" date="2021-01" db="EMBL/GenBank/DDBJ databases">
        <authorList>
            <person name="Corre E."/>
            <person name="Pelletier E."/>
            <person name="Niang G."/>
            <person name="Scheremetjew M."/>
            <person name="Finn R."/>
            <person name="Kale V."/>
            <person name="Holt S."/>
            <person name="Cochrane G."/>
            <person name="Meng A."/>
            <person name="Brown T."/>
            <person name="Cohen L."/>
        </authorList>
    </citation>
    <scope>NUCLEOTIDE SEQUENCE</scope>
    <source>
        <strain evidence="2">Isolate 1302-5</strain>
    </source>
</reference>
<organism evidence="2">
    <name type="scientific">Odontella aurita</name>
    <dbReference type="NCBI Taxonomy" id="265563"/>
    <lineage>
        <taxon>Eukaryota</taxon>
        <taxon>Sar</taxon>
        <taxon>Stramenopiles</taxon>
        <taxon>Ochrophyta</taxon>
        <taxon>Bacillariophyta</taxon>
        <taxon>Mediophyceae</taxon>
        <taxon>Biddulphiophycidae</taxon>
        <taxon>Eupodiscales</taxon>
        <taxon>Odontellaceae</taxon>
        <taxon>Odontella</taxon>
    </lineage>
</organism>
<gene>
    <name evidence="2" type="ORF">OAUR00152_LOCUS4935</name>
</gene>
<proteinExistence type="predicted"/>
<feature type="chain" id="PRO_5031221353" description="PsbP C-terminal domain-containing protein" evidence="1">
    <location>
        <begin position="20"/>
        <end position="288"/>
    </location>
</feature>
<sequence length="288" mass="31060">MRTCTSAAFATLLASSATAFTVRTDGVTRRPSALSMAATDSTSRRNFFSNAAAVAGAAMTSSFLQGPTEPALALGGGIKKVNAKLASLGLPEMKKLPDGFSPLCELWGKGANRFPLLVNFAHPLDWVVTTPSLDLNSEDGTIQAGEYGKGDTSTFFVYEEPGNVADIASQPKSFFEDVLQKAISQKSANIYQNFKVKNIQPTKGEYKDQTYVIVDFQYQLVTGAGFEVDRKAVASVTSQGNAVEALWCASTAIRYKKMEPALRDIAGSFRVYSDGLDMLVPKQVIEEY</sequence>
<evidence type="ECO:0008006" key="3">
    <source>
        <dbReference type="Google" id="ProtNLM"/>
    </source>
</evidence>
<dbReference type="PROSITE" id="PS51318">
    <property type="entry name" value="TAT"/>
    <property type="match status" value="1"/>
</dbReference>
<evidence type="ECO:0000313" key="2">
    <source>
        <dbReference type="EMBL" id="CAE2212130.1"/>
    </source>
</evidence>
<feature type="signal peptide" evidence="1">
    <location>
        <begin position="1"/>
        <end position="19"/>
    </location>
</feature>
<keyword evidence="1" id="KW-0732">Signal</keyword>
<dbReference type="EMBL" id="HBKQ01007332">
    <property type="protein sequence ID" value="CAE2212130.1"/>
    <property type="molecule type" value="Transcribed_RNA"/>
</dbReference>
<accession>A0A7S4MBN6</accession>
<dbReference type="AlphaFoldDB" id="A0A7S4MBN6"/>
<dbReference type="Gene3D" id="3.40.1000.10">
    <property type="entry name" value="Mog1/PsbP, alpha/beta/alpha sandwich"/>
    <property type="match status" value="1"/>
</dbReference>
<protein>
    <recommendedName>
        <fullName evidence="3">PsbP C-terminal domain-containing protein</fullName>
    </recommendedName>
</protein>
<name>A0A7S4MBN6_9STRA</name>